<feature type="region of interest" description="Disordered" evidence="1">
    <location>
        <begin position="141"/>
        <end position="166"/>
    </location>
</feature>
<organism evidence="2 3">
    <name type="scientific">Phyllosticta citriasiana</name>
    <dbReference type="NCBI Taxonomy" id="595635"/>
    <lineage>
        <taxon>Eukaryota</taxon>
        <taxon>Fungi</taxon>
        <taxon>Dikarya</taxon>
        <taxon>Ascomycota</taxon>
        <taxon>Pezizomycotina</taxon>
        <taxon>Dothideomycetes</taxon>
        <taxon>Dothideomycetes incertae sedis</taxon>
        <taxon>Botryosphaeriales</taxon>
        <taxon>Phyllostictaceae</taxon>
        <taxon>Phyllosticta</taxon>
    </lineage>
</organism>
<evidence type="ECO:0000256" key="1">
    <source>
        <dbReference type="SAM" id="MobiDB-lite"/>
    </source>
</evidence>
<dbReference type="EMBL" id="JBBPHU010000008">
    <property type="protein sequence ID" value="KAK7514750.1"/>
    <property type="molecule type" value="Genomic_DNA"/>
</dbReference>
<comment type="caution">
    <text evidence="2">The sequence shown here is derived from an EMBL/GenBank/DDBJ whole genome shotgun (WGS) entry which is preliminary data.</text>
</comment>
<accession>A0ABR1KHP1</accession>
<keyword evidence="3" id="KW-1185">Reference proteome</keyword>
<feature type="region of interest" description="Disordered" evidence="1">
    <location>
        <begin position="184"/>
        <end position="203"/>
    </location>
</feature>
<gene>
    <name evidence="2" type="ORF">IWZ03DRAFT_424778</name>
</gene>
<evidence type="ECO:0000313" key="3">
    <source>
        <dbReference type="Proteomes" id="UP001363622"/>
    </source>
</evidence>
<evidence type="ECO:0000313" key="2">
    <source>
        <dbReference type="EMBL" id="KAK7514750.1"/>
    </source>
</evidence>
<protein>
    <submittedName>
        <fullName evidence="2">Uncharacterized protein</fullName>
    </submittedName>
</protein>
<reference evidence="2 3" key="1">
    <citation type="submission" date="2024-04" db="EMBL/GenBank/DDBJ databases">
        <title>Phyllosticta paracitricarpa is synonymous to the EU quarantine fungus P. citricarpa based on phylogenomic analyses.</title>
        <authorList>
            <consortium name="Lawrence Berkeley National Laboratory"/>
            <person name="Van Ingen-Buijs V.A."/>
            <person name="Van Westerhoven A.C."/>
            <person name="Haridas S."/>
            <person name="Skiadas P."/>
            <person name="Martin F."/>
            <person name="Groenewald J.Z."/>
            <person name="Crous P.W."/>
            <person name="Seidl M.F."/>
        </authorList>
    </citation>
    <scope>NUCLEOTIDE SEQUENCE [LARGE SCALE GENOMIC DNA]</scope>
    <source>
        <strain evidence="2 3">CBS 123371</strain>
    </source>
</reference>
<dbReference type="Proteomes" id="UP001363622">
    <property type="component" value="Unassembled WGS sequence"/>
</dbReference>
<sequence>MNNHKMIFSPPSRYVLAPSKQAQAAQYRFHSVPFDYSLGFETEVSMASPEWNQFSQLEQCCSGIPHAYHAGHNGISEGLQRESVDLYKEEVPASPYDSWGLTSSRATITQGPSSEWQTPGAYHENVVKDSEDWRGPRVTSAPDLSFGYGEGVDAPRQTPLYSVPSNQEVDQAPSTLLNAPLTDAETSPAFRSSHKTEDSPFTEPQALHGSAWAWLHPTNQYDDMLPRADHAVVQDVAPSPASTAPCGNVLSKNPLLENHYTGLPVWNGPELGFSSSESESKPSPVPSTSFYPGQMLWTGENSSFGSDVPALTYSQASPASDWEDVPAEAQCQNDVVEGPQAAGYSLRNLRQRRIVGPSDEEEAWKNDFLVDKKRAGWTYKMIKQQGGFTEAESTLRGRYRALTKQRKDRVRKPVWQRRDIQLLREAVSKHFVGRFVSNSDVDMYIDPNKILWKDVADYIRDNGGSYHFGNATCKKMWLKIHGHS</sequence>
<proteinExistence type="predicted"/>
<name>A0ABR1KHP1_9PEZI</name>